<evidence type="ECO:0008006" key="4">
    <source>
        <dbReference type="Google" id="ProtNLM"/>
    </source>
</evidence>
<dbReference type="PROSITE" id="PS00759">
    <property type="entry name" value="ARGE_DAPE_CPG2_2"/>
    <property type="match status" value="1"/>
</dbReference>
<keyword evidence="1" id="KW-0378">Hydrolase</keyword>
<evidence type="ECO:0000256" key="1">
    <source>
        <dbReference type="ARBA" id="ARBA00022801"/>
    </source>
</evidence>
<protein>
    <recommendedName>
        <fullName evidence="4">Peptidase M20 dimerisation domain-containing protein</fullName>
    </recommendedName>
</protein>
<dbReference type="Proteomes" id="UP000017836">
    <property type="component" value="Unassembled WGS sequence"/>
</dbReference>
<accession>W1PKE9</accession>
<evidence type="ECO:0000313" key="2">
    <source>
        <dbReference type="EMBL" id="ERN07595.1"/>
    </source>
</evidence>
<dbReference type="PANTHER" id="PTHR45892:SF3">
    <property type="entry name" value="PUTATIVE-RELATED"/>
    <property type="match status" value="1"/>
</dbReference>
<gene>
    <name evidence="2" type="ORF">AMTR_s00157p00058380</name>
</gene>
<dbReference type="Gene3D" id="3.40.630.10">
    <property type="entry name" value="Zn peptidases"/>
    <property type="match status" value="1"/>
</dbReference>
<dbReference type="HOGENOM" id="CLU_1857980_0_0_1"/>
<dbReference type="InterPro" id="IPR001261">
    <property type="entry name" value="ArgE/DapE_CS"/>
</dbReference>
<dbReference type="Gramene" id="ERN07595">
    <property type="protein sequence ID" value="ERN07595"/>
    <property type="gene ID" value="AMTR_s00157p00058380"/>
</dbReference>
<dbReference type="STRING" id="13333.W1PKE9"/>
<dbReference type="InterPro" id="IPR052083">
    <property type="entry name" value="Aminoacylase-1_M20A"/>
</dbReference>
<dbReference type="AlphaFoldDB" id="W1PKE9"/>
<dbReference type="InterPro" id="IPR002933">
    <property type="entry name" value="Peptidase_M20"/>
</dbReference>
<dbReference type="SUPFAM" id="SSF53187">
    <property type="entry name" value="Zn-dependent exopeptidases"/>
    <property type="match status" value="1"/>
</dbReference>
<dbReference type="EMBL" id="KI393724">
    <property type="protein sequence ID" value="ERN07595.1"/>
    <property type="molecule type" value="Genomic_DNA"/>
</dbReference>
<name>W1PKE9_AMBTC</name>
<dbReference type="eggNOG" id="KOG2275">
    <property type="taxonomic scope" value="Eukaryota"/>
</dbReference>
<keyword evidence="3" id="KW-1185">Reference proteome</keyword>
<sequence>MDTVPAEADKWAHPPFSATRDAYGNIYGRGAQDDKCVGMQYLEAVRRPKAKSYTPIRTMHISFVPDEEIGGYDGSMKFVESEEFKSLNVGFVLDEGGVSENDRYRVFYADRAPLSVILRAVGMPGHGSRMYEMGQWRI</sequence>
<organism evidence="2 3">
    <name type="scientific">Amborella trichopoda</name>
    <dbReference type="NCBI Taxonomy" id="13333"/>
    <lineage>
        <taxon>Eukaryota</taxon>
        <taxon>Viridiplantae</taxon>
        <taxon>Streptophyta</taxon>
        <taxon>Embryophyta</taxon>
        <taxon>Tracheophyta</taxon>
        <taxon>Spermatophyta</taxon>
        <taxon>Magnoliopsida</taxon>
        <taxon>Amborellales</taxon>
        <taxon>Amborellaceae</taxon>
        <taxon>Amborella</taxon>
    </lineage>
</organism>
<proteinExistence type="predicted"/>
<evidence type="ECO:0000313" key="3">
    <source>
        <dbReference type="Proteomes" id="UP000017836"/>
    </source>
</evidence>
<dbReference type="Pfam" id="PF01546">
    <property type="entry name" value="Peptidase_M20"/>
    <property type="match status" value="1"/>
</dbReference>
<dbReference type="GO" id="GO:0016787">
    <property type="term" value="F:hydrolase activity"/>
    <property type="evidence" value="ECO:0007669"/>
    <property type="project" value="UniProtKB-KW"/>
</dbReference>
<dbReference type="PANTHER" id="PTHR45892">
    <property type="entry name" value="AMINOACYLASE-1"/>
    <property type="match status" value="1"/>
</dbReference>
<reference evidence="3" key="1">
    <citation type="journal article" date="2013" name="Science">
        <title>The Amborella genome and the evolution of flowering plants.</title>
        <authorList>
            <consortium name="Amborella Genome Project"/>
        </authorList>
    </citation>
    <scope>NUCLEOTIDE SEQUENCE [LARGE SCALE GENOMIC DNA]</scope>
</reference>
<dbReference type="MEROPS" id="M20.973"/>